<dbReference type="Pfam" id="PF09704">
    <property type="entry name" value="Cas_Cas5d"/>
    <property type="match status" value="1"/>
</dbReference>
<reference evidence="2 3" key="2">
    <citation type="journal article" date="2011" name="Stand. Genomic Sci.">
        <title>Complete genome sequence of Oceanithermus profundus type strain (506).</title>
        <authorList>
            <person name="Pati A."/>
            <person name="Zhang X."/>
            <person name="Lapidus A."/>
            <person name="Nolan M."/>
            <person name="Lucas S."/>
            <person name="Del Rio T.G."/>
            <person name="Tice H."/>
            <person name="Cheng J.F."/>
            <person name="Tapia R."/>
            <person name="Han C."/>
            <person name="Goodwin L."/>
            <person name="Pitluck S."/>
            <person name="Liolios K."/>
            <person name="Pagani I."/>
            <person name="Ivanova N."/>
            <person name="Mavromatis K."/>
            <person name="Chen A."/>
            <person name="Palaniappan K."/>
            <person name="Hauser L."/>
            <person name="Jeffries C.D."/>
            <person name="Brambilla E.M."/>
            <person name="Rohl A."/>
            <person name="Mwirichia R."/>
            <person name="Rohde M."/>
            <person name="Tindall B.J."/>
            <person name="Sikorski J."/>
            <person name="Wirth R."/>
            <person name="Goker M."/>
            <person name="Woyke T."/>
            <person name="Detter J.C."/>
            <person name="Bristow J."/>
            <person name="Eisen J.A."/>
            <person name="Markowitz V."/>
            <person name="Hugenholtz P."/>
            <person name="Kyrpides N.C."/>
            <person name="Klenk H.P."/>
            <person name="Land M."/>
        </authorList>
    </citation>
    <scope>NUCLEOTIDE SEQUENCE [LARGE SCALE GENOMIC DNA]</scope>
    <source>
        <strain evidence="3">DSM 14977 / NBRC 100410 / VKM B-2274 / 506</strain>
        <plasmid evidence="3">Plasmid pOCEPR01</plasmid>
    </source>
</reference>
<dbReference type="CDD" id="cd09756">
    <property type="entry name" value="Cas5_I-E"/>
    <property type="match status" value="1"/>
</dbReference>
<proteinExistence type="predicted"/>
<evidence type="ECO:0000256" key="1">
    <source>
        <dbReference type="ARBA" id="ARBA00023118"/>
    </source>
</evidence>
<dbReference type="GO" id="GO:0051607">
    <property type="term" value="P:defense response to virus"/>
    <property type="evidence" value="ECO:0007669"/>
    <property type="project" value="UniProtKB-KW"/>
</dbReference>
<dbReference type="Proteomes" id="UP000008722">
    <property type="component" value="Plasmid pOCEPR01"/>
</dbReference>
<gene>
    <name evidence="2" type="ordered locus">Ocepr_2249</name>
</gene>
<accession>E4UAR2</accession>
<dbReference type="HOGENOM" id="CLU_084726_1_0_0"/>
<dbReference type="NCBIfam" id="TIGR01868">
    <property type="entry name" value="casD_Cas5e"/>
    <property type="match status" value="1"/>
</dbReference>
<dbReference type="eggNOG" id="ENOG502ZBPB">
    <property type="taxonomic scope" value="Bacteria"/>
</dbReference>
<dbReference type="AlphaFoldDB" id="E4UAR2"/>
<dbReference type="InterPro" id="IPR021124">
    <property type="entry name" value="CRISPR-assoc_prot_Cas5"/>
</dbReference>
<dbReference type="KEGG" id="opr:Ocepr_2249"/>
<keyword evidence="3" id="KW-1185">Reference proteome</keyword>
<evidence type="ECO:0000313" key="2">
    <source>
        <dbReference type="EMBL" id="ADR37697.1"/>
    </source>
</evidence>
<keyword evidence="1" id="KW-0051">Antiviral defense</keyword>
<dbReference type="InterPro" id="IPR010147">
    <property type="entry name" value="CRISPR-assoc_prot_CasD"/>
</dbReference>
<dbReference type="OrthoDB" id="3189549at2"/>
<name>E4UAR2_OCEP5</name>
<geneLocation type="plasmid" evidence="2 3">
    <name>pOCEPR01</name>
</geneLocation>
<dbReference type="RefSeq" id="WP_013449677.1">
    <property type="nucleotide sequence ID" value="NC_014753.1"/>
</dbReference>
<reference evidence="3" key="1">
    <citation type="submission" date="2010-11" db="EMBL/GenBank/DDBJ databases">
        <title>The complete sequence of plasmid of Oceanithermus profundus DSM 14977.</title>
        <authorList>
            <consortium name="US DOE Joint Genome Institute (JGI-PGF)"/>
            <person name="Lucas S."/>
            <person name="Copeland A."/>
            <person name="Lapidus A."/>
            <person name="Bruce D."/>
            <person name="Goodwin L."/>
            <person name="Pitluck S."/>
            <person name="Kyrpides N."/>
            <person name="Mavromatis K."/>
            <person name="Pagani I."/>
            <person name="Ivanova N."/>
            <person name="Zhang X."/>
            <person name="Brettin T."/>
            <person name="Detter J.C."/>
            <person name="Tapia R."/>
            <person name="Han C."/>
            <person name="Land M."/>
            <person name="Hauser L."/>
            <person name="Markowitz V."/>
            <person name="Cheng J.-F."/>
            <person name="Hugenholtz P."/>
            <person name="Woyke T."/>
            <person name="Wu D."/>
            <person name="Tindall B."/>
            <person name="Faehnrich R."/>
            <person name="Brambilla E."/>
            <person name="Klenk H.-P."/>
            <person name="Eisen J.A."/>
        </authorList>
    </citation>
    <scope>NUCLEOTIDE SEQUENCE [LARGE SCALE GENOMIC DNA]</scope>
    <source>
        <strain evidence="3">DSM 14977 / NBRC 100410 / VKM B-2274 / 506</strain>
        <plasmid evidence="3">Plasmid pOCEPR01</plasmid>
    </source>
</reference>
<dbReference type="GO" id="GO:0003723">
    <property type="term" value="F:RNA binding"/>
    <property type="evidence" value="ECO:0007669"/>
    <property type="project" value="InterPro"/>
</dbReference>
<protein>
    <submittedName>
        <fullName evidence="2">CRISPR-associated protein Cas5 family</fullName>
    </submittedName>
</protein>
<dbReference type="EMBL" id="CP002362">
    <property type="protein sequence ID" value="ADR37697.1"/>
    <property type="molecule type" value="Genomic_DNA"/>
</dbReference>
<dbReference type="GO" id="GO:0043571">
    <property type="term" value="P:maintenance of CRISPR repeat elements"/>
    <property type="evidence" value="ECO:0007669"/>
    <property type="project" value="InterPro"/>
</dbReference>
<dbReference type="NCBIfam" id="TIGR02593">
    <property type="entry name" value="CRISPR_cas5"/>
    <property type="match status" value="1"/>
</dbReference>
<sequence>MATLLVQLYGPMQSWRTGPRLERRPTQPLPTKSGVIGLLAGALGRPRGSDIADLTALRMGVRVDRPGVLEVDYQTVKNVVQAKGRGLKDAQTWRTYLADAAFLVGLEGERAPLKELAQALQAPHFVPYLGQKGFYPAAPLYRGLRLELGLEGALESEPLIVPARESRSVDVYVDDPEGELLVHDAPERALAEFGTPRTIGVRAVRRYQIVARPTQEETA</sequence>
<evidence type="ECO:0000313" key="3">
    <source>
        <dbReference type="Proteomes" id="UP000008722"/>
    </source>
</evidence>
<keyword evidence="2" id="KW-0614">Plasmid</keyword>
<organism evidence="2 3">
    <name type="scientific">Oceanithermus profundus (strain DSM 14977 / NBRC 100410 / VKM B-2274 / 506)</name>
    <dbReference type="NCBI Taxonomy" id="670487"/>
    <lineage>
        <taxon>Bacteria</taxon>
        <taxon>Thermotogati</taxon>
        <taxon>Deinococcota</taxon>
        <taxon>Deinococci</taxon>
        <taxon>Thermales</taxon>
        <taxon>Thermaceae</taxon>
        <taxon>Oceanithermus</taxon>
    </lineage>
</organism>
<dbReference type="Gene3D" id="3.30.70.2660">
    <property type="match status" value="1"/>
</dbReference>
<dbReference type="InterPro" id="IPR013422">
    <property type="entry name" value="CRISPR-assoc_prot_Cas5_N"/>
</dbReference>